<keyword evidence="1" id="KW-0479">Metal-binding</keyword>
<dbReference type="GO" id="GO:0046872">
    <property type="term" value="F:metal ion binding"/>
    <property type="evidence" value="ECO:0007669"/>
    <property type="project" value="UniProtKB-KW"/>
</dbReference>
<evidence type="ECO:0000259" key="2">
    <source>
        <dbReference type="Pfam" id="PF12850"/>
    </source>
</evidence>
<dbReference type="STRING" id="547558.Mmah_0807"/>
<dbReference type="KEGG" id="mmh:Mmah_0807"/>
<evidence type="ECO:0000313" key="4">
    <source>
        <dbReference type="Proteomes" id="UP000001059"/>
    </source>
</evidence>
<dbReference type="InterPro" id="IPR011152">
    <property type="entry name" value="Pesterase_MJ0912"/>
</dbReference>
<keyword evidence="4" id="KW-1185">Reference proteome</keyword>
<dbReference type="GO" id="GO:0005737">
    <property type="term" value="C:cytoplasm"/>
    <property type="evidence" value="ECO:0007669"/>
    <property type="project" value="TreeGrafter"/>
</dbReference>
<dbReference type="RefSeq" id="WP_013037273.1">
    <property type="nucleotide sequence ID" value="NC_014002.1"/>
</dbReference>
<dbReference type="Pfam" id="PF12850">
    <property type="entry name" value="Metallophos_2"/>
    <property type="match status" value="1"/>
</dbReference>
<name>D5EAX9_METMS</name>
<dbReference type="EMBL" id="CP001994">
    <property type="protein sequence ID" value="ADE36330.1"/>
    <property type="molecule type" value="Genomic_DNA"/>
</dbReference>
<dbReference type="GeneID" id="8982969"/>
<comment type="cofactor">
    <cofactor evidence="1">
        <name>a divalent metal cation</name>
        <dbReference type="ChEBI" id="CHEBI:60240"/>
    </cofactor>
</comment>
<feature type="domain" description="Calcineurin-like phosphoesterase" evidence="2">
    <location>
        <begin position="1"/>
        <end position="192"/>
    </location>
</feature>
<dbReference type="InterPro" id="IPR024654">
    <property type="entry name" value="Calcineurin-like_PHP_lpxH"/>
</dbReference>
<dbReference type="PIRSF" id="PIRSF000883">
    <property type="entry name" value="Pesterase_MJ0912"/>
    <property type="match status" value="1"/>
</dbReference>
<dbReference type="NCBIfam" id="TIGR00040">
    <property type="entry name" value="yfcE"/>
    <property type="match status" value="1"/>
</dbReference>
<accession>D5EAX9</accession>
<dbReference type="Gene3D" id="3.60.21.10">
    <property type="match status" value="1"/>
</dbReference>
<comment type="similarity">
    <text evidence="1">Belongs to the metallophosphoesterase superfamily. YfcE family.</text>
</comment>
<dbReference type="GO" id="GO:0016791">
    <property type="term" value="F:phosphatase activity"/>
    <property type="evidence" value="ECO:0007669"/>
    <property type="project" value="TreeGrafter"/>
</dbReference>
<dbReference type="OrthoDB" id="9937at2157"/>
<dbReference type="PANTHER" id="PTHR42850">
    <property type="entry name" value="METALLOPHOSPHOESTERASE"/>
    <property type="match status" value="1"/>
</dbReference>
<sequence>MKLLVISDIHGNMKALEAAMEIPHDGVICLGDLVDYGPSPKEVIDFMMENNIPVIKGNHDNAVATGIDCGCSYEIKHLSIATRDYTKEQLDDTQLDFLKKLPLKIEKEYKGGRVLFTHGSPRSFYEYIKPQTPDAEVQEMLEGVEADLLVVGHSHIPMERNAGNITIVNPGSVGQPRDGIPQASCAVLDTDSLEFKVYRLEYDMDSVTDKIREKMPHCDELIAILQNAGVNKKITN</sequence>
<protein>
    <recommendedName>
        <fullName evidence="1">Phosphoesterase</fullName>
        <ecNumber evidence="1">3.1.4.-</ecNumber>
    </recommendedName>
</protein>
<evidence type="ECO:0000313" key="3">
    <source>
        <dbReference type="EMBL" id="ADE36330.1"/>
    </source>
</evidence>
<dbReference type="AlphaFoldDB" id="D5EAX9"/>
<dbReference type="Proteomes" id="UP000001059">
    <property type="component" value="Chromosome"/>
</dbReference>
<gene>
    <name evidence="3" type="ordered locus">Mmah_0807</name>
</gene>
<dbReference type="HOGENOM" id="CLU_074761_0_1_2"/>
<organism evidence="3 4">
    <name type="scientific">Methanohalophilus mahii (strain ATCC 35705 / DSM 5219 / SLP)</name>
    <dbReference type="NCBI Taxonomy" id="547558"/>
    <lineage>
        <taxon>Archaea</taxon>
        <taxon>Methanobacteriati</taxon>
        <taxon>Methanobacteriota</taxon>
        <taxon>Stenosarchaea group</taxon>
        <taxon>Methanomicrobia</taxon>
        <taxon>Methanosarcinales</taxon>
        <taxon>Methanosarcinaceae</taxon>
        <taxon>Methanohalophilus</taxon>
    </lineage>
</organism>
<dbReference type="InterPro" id="IPR050126">
    <property type="entry name" value="Ap4A_hydrolase"/>
</dbReference>
<dbReference type="PANTHER" id="PTHR42850:SF2">
    <property type="entry name" value="BLL5683 PROTEIN"/>
    <property type="match status" value="1"/>
</dbReference>
<proteinExistence type="inferred from homology"/>
<dbReference type="InterPro" id="IPR029052">
    <property type="entry name" value="Metallo-depent_PP-like"/>
</dbReference>
<dbReference type="InterPro" id="IPR000979">
    <property type="entry name" value="Phosphodiesterase_MJ0936/Vps29"/>
</dbReference>
<dbReference type="EC" id="3.1.4.-" evidence="1"/>
<dbReference type="SUPFAM" id="SSF56300">
    <property type="entry name" value="Metallo-dependent phosphatases"/>
    <property type="match status" value="1"/>
</dbReference>
<reference evidence="3 4" key="1">
    <citation type="submission" date="2010-03" db="EMBL/GenBank/DDBJ databases">
        <title>The complete genome of Methanohalophilus mahii DSM 5219.</title>
        <authorList>
            <consortium name="US DOE Joint Genome Institute (JGI-PGF)"/>
            <person name="Lucas S."/>
            <person name="Copeland A."/>
            <person name="Lapidus A."/>
            <person name="Glavina del Rio T."/>
            <person name="Dalin E."/>
            <person name="Tice H."/>
            <person name="Bruce D."/>
            <person name="Goodwin L."/>
            <person name="Pitluck S."/>
            <person name="Kyrpides N."/>
            <person name="Mavromatis K."/>
            <person name="Ivanova N."/>
            <person name="Lykidis A."/>
            <person name="Saunders E."/>
            <person name="Brettin T."/>
            <person name="Detter J.C."/>
            <person name="Han C."/>
            <person name="Land M."/>
            <person name="Hauser L."/>
            <person name="Markowitz V."/>
            <person name="Cheng J.-F."/>
            <person name="Hugenholtz P."/>
            <person name="Woyke T."/>
            <person name="Wu D."/>
            <person name="Spring S."/>
            <person name="Schneider S."/>
            <person name="Schroeder M."/>
            <person name="Klenk H.-P."/>
            <person name="Eisen J.A."/>
        </authorList>
    </citation>
    <scope>NUCLEOTIDE SEQUENCE [LARGE SCALE GENOMIC DNA]</scope>
    <source>
        <strain evidence="4">ATCC 35705 / DSM 5219 / SLP</strain>
    </source>
</reference>
<evidence type="ECO:0000256" key="1">
    <source>
        <dbReference type="RuleBase" id="RU362039"/>
    </source>
</evidence>